<comment type="caution">
    <text evidence="2">The sequence shown here is derived from an EMBL/GenBank/DDBJ whole genome shotgun (WGS) entry which is preliminary data.</text>
</comment>
<organism evidence="2 3">
    <name type="scientific">Planotetraspora silvatica</name>
    <dbReference type="NCBI Taxonomy" id="234614"/>
    <lineage>
        <taxon>Bacteria</taxon>
        <taxon>Bacillati</taxon>
        <taxon>Actinomycetota</taxon>
        <taxon>Actinomycetes</taxon>
        <taxon>Streptosporangiales</taxon>
        <taxon>Streptosporangiaceae</taxon>
        <taxon>Planotetraspora</taxon>
    </lineage>
</organism>
<feature type="region of interest" description="Disordered" evidence="1">
    <location>
        <begin position="1"/>
        <end position="30"/>
    </location>
</feature>
<evidence type="ECO:0000313" key="2">
    <source>
        <dbReference type="EMBL" id="GII45615.1"/>
    </source>
</evidence>
<dbReference type="EMBL" id="BOOQ01000010">
    <property type="protein sequence ID" value="GII45615.1"/>
    <property type="molecule type" value="Genomic_DNA"/>
</dbReference>
<feature type="compositionally biased region" description="Basic and acidic residues" evidence="1">
    <location>
        <begin position="1"/>
        <end position="16"/>
    </location>
</feature>
<keyword evidence="3" id="KW-1185">Reference proteome</keyword>
<accession>A0A8J3UW48</accession>
<dbReference type="AlphaFoldDB" id="A0A8J3UW48"/>
<proteinExistence type="predicted"/>
<protein>
    <submittedName>
        <fullName evidence="2">Uncharacterized protein</fullName>
    </submittedName>
</protein>
<evidence type="ECO:0000256" key="1">
    <source>
        <dbReference type="SAM" id="MobiDB-lite"/>
    </source>
</evidence>
<sequence length="98" mass="10427">MANPRKDLRHGDDQRSGGRIMLDEGEEQSGCRSERLPALILAVGGGQVEIWGITVSDTYSAEARGAFGDSSRVPRQVRESDGVGIAGAHNASISQNTF</sequence>
<evidence type="ECO:0000313" key="3">
    <source>
        <dbReference type="Proteomes" id="UP000644610"/>
    </source>
</evidence>
<name>A0A8J3UW48_9ACTN</name>
<reference evidence="2" key="1">
    <citation type="submission" date="2021-01" db="EMBL/GenBank/DDBJ databases">
        <title>Whole genome shotgun sequence of Planotetraspora silvatica NBRC 100141.</title>
        <authorList>
            <person name="Komaki H."/>
            <person name="Tamura T."/>
        </authorList>
    </citation>
    <scope>NUCLEOTIDE SEQUENCE</scope>
    <source>
        <strain evidence="2">NBRC 100141</strain>
    </source>
</reference>
<dbReference type="Proteomes" id="UP000644610">
    <property type="component" value="Unassembled WGS sequence"/>
</dbReference>
<gene>
    <name evidence="2" type="ORF">Psi02_20390</name>
</gene>